<comment type="caution">
    <text evidence="1">The sequence shown here is derived from an EMBL/GenBank/DDBJ whole genome shotgun (WGS) entry which is preliminary data.</text>
</comment>
<organism evidence="1 2">
    <name type="scientific">Quillaja saponaria</name>
    <name type="common">Soap bark tree</name>
    <dbReference type="NCBI Taxonomy" id="32244"/>
    <lineage>
        <taxon>Eukaryota</taxon>
        <taxon>Viridiplantae</taxon>
        <taxon>Streptophyta</taxon>
        <taxon>Embryophyta</taxon>
        <taxon>Tracheophyta</taxon>
        <taxon>Spermatophyta</taxon>
        <taxon>Magnoliopsida</taxon>
        <taxon>eudicotyledons</taxon>
        <taxon>Gunneridae</taxon>
        <taxon>Pentapetalae</taxon>
        <taxon>rosids</taxon>
        <taxon>fabids</taxon>
        <taxon>Fabales</taxon>
        <taxon>Quillajaceae</taxon>
        <taxon>Quillaja</taxon>
    </lineage>
</organism>
<evidence type="ECO:0000313" key="2">
    <source>
        <dbReference type="Proteomes" id="UP001163823"/>
    </source>
</evidence>
<gene>
    <name evidence="1" type="ORF">O6P43_002579</name>
</gene>
<dbReference type="Proteomes" id="UP001163823">
    <property type="component" value="Chromosome 2"/>
</dbReference>
<dbReference type="PANTHER" id="PTHR36379">
    <property type="entry name" value="PROTEIN PRD1"/>
    <property type="match status" value="1"/>
</dbReference>
<evidence type="ECO:0000313" key="1">
    <source>
        <dbReference type="EMBL" id="KAJ7979150.1"/>
    </source>
</evidence>
<dbReference type="KEGG" id="qsa:O6P43_002579"/>
<dbReference type="EMBL" id="JARAOO010000002">
    <property type="protein sequence ID" value="KAJ7979150.1"/>
    <property type="molecule type" value="Genomic_DNA"/>
</dbReference>
<dbReference type="PANTHER" id="PTHR36379:SF1">
    <property type="entry name" value="PUTATIVE RECOMBINATION INITIATION DEFECT 1-RELATED"/>
    <property type="match status" value="1"/>
</dbReference>
<dbReference type="SUPFAM" id="SSF48371">
    <property type="entry name" value="ARM repeat"/>
    <property type="match status" value="1"/>
</dbReference>
<sequence length="1308" mass="146518">MYYDDSQNPDQYLQEEDCLYNSPPSPPSCSQGHRSSLNLQTEQGGSICLLCFVNLISNSLSPTIHVSYALSQLSQALSQPQFLQSVLTFHSHFLVSSLVNALSSFDDEPIARQVIDLITRLCGLADGSVHGEFVVRVSDRLCSGDLAWSCRQVYMLHCLGLLLNCQTNNIYAHVKDKCSLISNLVTGLQLPSEEIRGEVLFVLYKLSITRYASEEGDGSDILVTFCPKLLYLLGEALMKTQRDDVRLNCVALLTVLTQRGLLREANAYDSGSMISYDGDNYEQATQDGIKEPSLGTLFAEAIKGPLLSSDSQVQISTLVLLFHYLSSEVTSGKQIQVLVDENIADYVFEILRLSEYKDPLVNFCLQVLDYLSTTGQSFKQRLLVGFSTLIPVLHYVAEVPFHPAQSQTLKLIWDCISEFPGALSTSQLEELVLLLTRMLKMHTDGEMGMLPETFIILCSVLVALIKSPSCNGILDLATLLKEASKPAVLSCLCVSERNTSQLLHCLYLIKEAYAYTYEGSSTSSSKMELRNCILDICRRQLLPWLVTAINEIEEETVLGLLEAFHSILLKDSGNQALDFVEAMISSCWFSFSFECLGLFTTYKMKWRVYLLLSLLVDGLLGNDSGQPIRDAALHLPSDPVDLLFLLGQKRGQSSELSSCQSAVLLIIYTSSLYDERLADEKLVLASLEQYILVNSSDLQCGNTDSLTVMRLVNLYGLLRGLAKISYQIPYSPEAERILFHLINEDEWDLLSTRIHPVSLKWLFQQEKISKSLSHQILKFCRSSSLERAVIIAHGNINQTVNVQTLAELVCADDNYGARILICLLTQLIKEDSQEPDIVSIVNFMATIIDTLPAAADQLCLHGIGTAIRILFYDSSQTFSSLILSSISVLIHNILHSVHPEALSDDETWLAVTKKMMYYSFTSDTTDGLTHENLFVIAILSLILHHSVNKALEEASKTILFNTYLVSAVNAVVHSACSKGPSLLEHDEETSLGEILISVLLLNYFSMKSLHAILPGIVDWQDFLDITNARTLSFISIHCHDLCRLLHFGSPVVKLIASYSLLKLFSRISDQRNRKHEKLKCTMGYLMSIRGVLEGLIFYSDLRVAMNCGICLSMILGWEKLDMDETRVFGKNSWCRLIVEELTMYLAAPSSAYQSLTNYYKPSIYVAVALLKLQKLPEWMRSRFNDSCISGILENLAASNMNKEILVLFRQLLKSKFLNAKQIATLNRVLQACRKCLYSDYAQDGLTNEQTKKVVTNPYDLGEVYSYLICLMSSESHVDMDSWGLHLDNKSLLEEIEVFFRTLTVEDDN</sequence>
<reference evidence="1" key="1">
    <citation type="journal article" date="2023" name="Science">
        <title>Elucidation of the pathway for biosynthesis of saponin adjuvants from the soapbark tree.</title>
        <authorList>
            <person name="Reed J."/>
            <person name="Orme A."/>
            <person name="El-Demerdash A."/>
            <person name="Owen C."/>
            <person name="Martin L.B.B."/>
            <person name="Misra R.C."/>
            <person name="Kikuchi S."/>
            <person name="Rejzek M."/>
            <person name="Martin A.C."/>
            <person name="Harkess A."/>
            <person name="Leebens-Mack J."/>
            <person name="Louveau T."/>
            <person name="Stephenson M.J."/>
            <person name="Osbourn A."/>
        </authorList>
    </citation>
    <scope>NUCLEOTIDE SEQUENCE</scope>
    <source>
        <strain evidence="1">S10</strain>
    </source>
</reference>
<keyword evidence="2" id="KW-1185">Reference proteome</keyword>
<dbReference type="GO" id="GO:0042138">
    <property type="term" value="P:meiotic DNA double-strand break formation"/>
    <property type="evidence" value="ECO:0007669"/>
    <property type="project" value="InterPro"/>
</dbReference>
<dbReference type="InterPro" id="IPR016024">
    <property type="entry name" value="ARM-type_fold"/>
</dbReference>
<protein>
    <submittedName>
        <fullName evidence="1">Protein PRD1</fullName>
    </submittedName>
</protein>
<proteinExistence type="predicted"/>
<accession>A0AAD7VKN0</accession>
<name>A0AAD7VKN0_QUISA</name>
<dbReference type="InterPro" id="IPR044968">
    <property type="entry name" value="PRD1"/>
</dbReference>